<comment type="caution">
    <text evidence="10">The sequence shown here is derived from an EMBL/GenBank/DDBJ whole genome shotgun (WGS) entry which is preliminary data.</text>
</comment>
<evidence type="ECO:0000313" key="10">
    <source>
        <dbReference type="EMBL" id="KAF7292755.1"/>
    </source>
</evidence>
<dbReference type="FunFam" id="1.20.120.1780:FF:000001">
    <property type="entry name" value="4-hydroxybenzoate octaprenyltransferase"/>
    <property type="match status" value="1"/>
</dbReference>
<dbReference type="EC" id="2.5.1.39" evidence="9"/>
<dbReference type="PANTHER" id="PTHR11048">
    <property type="entry name" value="PRENYLTRANSFERASES"/>
    <property type="match status" value="1"/>
</dbReference>
<evidence type="ECO:0000313" key="11">
    <source>
        <dbReference type="Proteomes" id="UP000636479"/>
    </source>
</evidence>
<comment type="pathway">
    <text evidence="3">Secondary metabolite biosynthesis.</text>
</comment>
<dbReference type="PANTHER" id="PTHR11048:SF28">
    <property type="entry name" value="4-HYDROXYBENZOATE POLYPRENYLTRANSFERASE, MITOCHONDRIAL"/>
    <property type="match status" value="1"/>
</dbReference>
<evidence type="ECO:0000256" key="8">
    <source>
        <dbReference type="ARBA" id="ARBA00023136"/>
    </source>
</evidence>
<keyword evidence="5 9" id="KW-0808">Transferase</keyword>
<evidence type="ECO:0000256" key="6">
    <source>
        <dbReference type="ARBA" id="ARBA00022692"/>
    </source>
</evidence>
<keyword evidence="6 9" id="KW-0812">Transmembrane</keyword>
<dbReference type="CDD" id="cd13959">
    <property type="entry name" value="PT_UbiA_COQ2"/>
    <property type="match status" value="1"/>
</dbReference>
<evidence type="ECO:0000256" key="4">
    <source>
        <dbReference type="ARBA" id="ARBA00005985"/>
    </source>
</evidence>
<comment type="catalytic activity">
    <reaction evidence="9">
        <text>an all-trans-polyprenyl diphosphate + 4-hydroxybenzoate = a 4-hydroxy-3-(all-trans-polyprenyl)benzoate + diphosphate</text>
        <dbReference type="Rhea" id="RHEA:44504"/>
        <dbReference type="Rhea" id="RHEA-COMP:9514"/>
        <dbReference type="Rhea" id="RHEA-COMP:9564"/>
        <dbReference type="ChEBI" id="CHEBI:17879"/>
        <dbReference type="ChEBI" id="CHEBI:33019"/>
        <dbReference type="ChEBI" id="CHEBI:58914"/>
        <dbReference type="ChEBI" id="CHEBI:78396"/>
        <dbReference type="EC" id="2.5.1.39"/>
    </reaction>
</comment>
<dbReference type="OrthoDB" id="18170at2759"/>
<dbReference type="GeneID" id="59350773"/>
<dbReference type="AlphaFoldDB" id="A0A8H6S5T5"/>
<comment type="similarity">
    <text evidence="4 9">Belongs to the UbiA prenyltransferase family.</text>
</comment>
<feature type="transmembrane region" description="Helical" evidence="9">
    <location>
        <begin position="242"/>
        <end position="263"/>
    </location>
</feature>
<feature type="transmembrane region" description="Helical" evidence="9">
    <location>
        <begin position="199"/>
        <end position="221"/>
    </location>
</feature>
<evidence type="ECO:0000256" key="1">
    <source>
        <dbReference type="ARBA" id="ARBA00001946"/>
    </source>
</evidence>
<name>A0A8H6S5T5_9AGAR</name>
<organism evidence="10 11">
    <name type="scientific">Mycena indigotica</name>
    <dbReference type="NCBI Taxonomy" id="2126181"/>
    <lineage>
        <taxon>Eukaryota</taxon>
        <taxon>Fungi</taxon>
        <taxon>Dikarya</taxon>
        <taxon>Basidiomycota</taxon>
        <taxon>Agaricomycotina</taxon>
        <taxon>Agaricomycetes</taxon>
        <taxon>Agaricomycetidae</taxon>
        <taxon>Agaricales</taxon>
        <taxon>Marasmiineae</taxon>
        <taxon>Mycenaceae</taxon>
        <taxon>Mycena</taxon>
    </lineage>
</organism>
<dbReference type="InterPro" id="IPR044878">
    <property type="entry name" value="UbiA_sf"/>
</dbReference>
<dbReference type="GO" id="GO:0008299">
    <property type="term" value="P:isoprenoid biosynthetic process"/>
    <property type="evidence" value="ECO:0007669"/>
    <property type="project" value="UniProtKB-UniRule"/>
</dbReference>
<dbReference type="InterPro" id="IPR000537">
    <property type="entry name" value="UbiA_prenyltransferase"/>
</dbReference>
<dbReference type="FunFam" id="1.10.357.140:FF:000008">
    <property type="entry name" value="4-hydroxybenzoate octaprenyltransferase"/>
    <property type="match status" value="1"/>
</dbReference>
<feature type="transmembrane region" description="Helical" evidence="9">
    <location>
        <begin position="122"/>
        <end position="142"/>
    </location>
</feature>
<feature type="transmembrane region" description="Helical" evidence="9">
    <location>
        <begin position="76"/>
        <end position="101"/>
    </location>
</feature>
<keyword evidence="7 9" id="KW-1133">Transmembrane helix</keyword>
<comment type="subcellular location">
    <subcellularLocation>
        <location evidence="2">Membrane</location>
        <topology evidence="2">Multi-pass membrane protein</topology>
    </subcellularLocation>
    <subcellularLocation>
        <location evidence="9">Mitochondrion inner membrane</location>
        <topology evidence="9">Multi-pass membrane protein</topology>
        <orientation evidence="9">Matrix side</orientation>
    </subcellularLocation>
</comment>
<feature type="transmembrane region" description="Helical" evidence="9">
    <location>
        <begin position="176"/>
        <end position="193"/>
    </location>
</feature>
<evidence type="ECO:0000256" key="7">
    <source>
        <dbReference type="ARBA" id="ARBA00022989"/>
    </source>
</evidence>
<dbReference type="EMBL" id="JACAZF010000011">
    <property type="protein sequence ID" value="KAF7292755.1"/>
    <property type="molecule type" value="Genomic_DNA"/>
</dbReference>
<dbReference type="GO" id="GO:0008412">
    <property type="term" value="F:4-hydroxybenzoate polyprenyltransferase activity"/>
    <property type="evidence" value="ECO:0007669"/>
    <property type="project" value="UniProtKB-EC"/>
</dbReference>
<evidence type="ECO:0000256" key="5">
    <source>
        <dbReference type="ARBA" id="ARBA00022679"/>
    </source>
</evidence>
<dbReference type="Proteomes" id="UP000636479">
    <property type="component" value="Unassembled WGS sequence"/>
</dbReference>
<dbReference type="Gene3D" id="1.20.120.1780">
    <property type="entry name" value="UbiA prenyltransferase"/>
    <property type="match status" value="1"/>
</dbReference>
<proteinExistence type="inferred from homology"/>
<dbReference type="GO" id="GO:0006744">
    <property type="term" value="P:ubiquinone biosynthetic process"/>
    <property type="evidence" value="ECO:0007669"/>
    <property type="project" value="UniProtKB-UniRule"/>
</dbReference>
<comment type="cofactor">
    <cofactor evidence="1 9">
        <name>Mg(2+)</name>
        <dbReference type="ChEBI" id="CHEBI:18420"/>
    </cofactor>
</comment>
<dbReference type="InterPro" id="IPR030470">
    <property type="entry name" value="UbiA_prenylTrfase_CS"/>
</dbReference>
<evidence type="ECO:0000256" key="9">
    <source>
        <dbReference type="HAMAP-Rule" id="MF_03189"/>
    </source>
</evidence>
<feature type="transmembrane region" description="Helical" evidence="9">
    <location>
        <begin position="269"/>
        <end position="288"/>
    </location>
</feature>
<keyword evidence="9" id="KW-0414">Isoprene biosynthesis</keyword>
<reference evidence="10" key="1">
    <citation type="submission" date="2020-05" db="EMBL/GenBank/DDBJ databases">
        <title>Mycena genomes resolve the evolution of fungal bioluminescence.</title>
        <authorList>
            <person name="Tsai I.J."/>
        </authorList>
    </citation>
    <scope>NUCLEOTIDE SEQUENCE</scope>
    <source>
        <strain evidence="10">171206Taipei</strain>
    </source>
</reference>
<evidence type="ECO:0000256" key="2">
    <source>
        <dbReference type="ARBA" id="ARBA00004141"/>
    </source>
</evidence>
<evidence type="ECO:0000256" key="3">
    <source>
        <dbReference type="ARBA" id="ARBA00005179"/>
    </source>
</evidence>
<dbReference type="Pfam" id="PF01040">
    <property type="entry name" value="UbiA"/>
    <property type="match status" value="1"/>
</dbReference>
<dbReference type="InterPro" id="IPR006370">
    <property type="entry name" value="HB_polyprenyltransferase-like"/>
</dbReference>
<sequence>MSADAVASIALPPNAAAPSPANLKSISWSHTIAASFQPWISLTRVKFYSGAMLVFWPYAWSLTMTARTAQLPVDRFFYLLICGYIGAALSHSAGCVWNDILDRDFDRQVERTKKRPIASGKISVRAAVIFLWSHLAIMLWMVRDVNELAWRIALTTMFPLAGFYPLMKRITYWPQAWLGISMNAGVLMAWAFITGNIPTSAFVLMGGTWAWTIWYDTIYACQDKKDDVKAGVKSTALLFGNSIKLVLAFFASIMLSAIAIAGLLNHQALPFFSISVGAAALHLAAQLYKLDPNSPASCIAAFHQNGINLGGLIWAGFLVDYIWSEKHAQILDLGRQFFP</sequence>
<feature type="transmembrane region" description="Helical" evidence="9">
    <location>
        <begin position="45"/>
        <end position="64"/>
    </location>
</feature>
<keyword evidence="9" id="KW-0496">Mitochondrion</keyword>
<gene>
    <name evidence="10" type="ORF">MIND_01174000</name>
</gene>
<feature type="transmembrane region" description="Helical" evidence="9">
    <location>
        <begin position="148"/>
        <end position="167"/>
    </location>
</feature>
<dbReference type="UniPathway" id="UPA00232"/>
<comment type="pathway">
    <text evidence="9">Cofactor biosynthesis; ubiquinone biosynthesis.</text>
</comment>
<accession>A0A8H6S5T5</accession>
<dbReference type="GO" id="GO:0005743">
    <property type="term" value="C:mitochondrial inner membrane"/>
    <property type="evidence" value="ECO:0007669"/>
    <property type="project" value="UniProtKB-SubCell"/>
</dbReference>
<keyword evidence="9" id="KW-0831">Ubiquinone biosynthesis</keyword>
<dbReference type="InterPro" id="IPR039653">
    <property type="entry name" value="Prenyltransferase"/>
</dbReference>
<protein>
    <recommendedName>
        <fullName evidence="9">4-hydroxybenzoate polyprenyltransferase, mitochondrial</fullName>
        <shortName evidence="9">4-HB polyprenyltransferase</shortName>
        <ecNumber evidence="9">2.5.1.39</ecNumber>
    </recommendedName>
    <alternativeName>
        <fullName evidence="9">Para-hydroxybenzoate--polyprenyltransferase</fullName>
        <shortName evidence="9">PHB:PPT</shortName>
        <shortName evidence="9">PHB:polyprenyltransferase</shortName>
    </alternativeName>
</protein>
<keyword evidence="11" id="KW-1185">Reference proteome</keyword>
<dbReference type="PROSITE" id="PS00943">
    <property type="entry name" value="UBIA"/>
    <property type="match status" value="1"/>
</dbReference>
<dbReference type="HAMAP" id="MF_01635">
    <property type="entry name" value="UbiA"/>
    <property type="match status" value="1"/>
</dbReference>
<dbReference type="Gene3D" id="1.10.357.140">
    <property type="entry name" value="UbiA prenyltransferase"/>
    <property type="match status" value="1"/>
</dbReference>
<keyword evidence="9" id="KW-0999">Mitochondrion inner membrane</keyword>
<comment type="function">
    <text evidence="9">Catalyzes the prenylation of para-hydroxybenzoate (PHB) with an all-trans polyprenyl group. Mediates the second step in the final reaction sequence of coenzyme Q (CoQ) biosynthesis, which is the condensation of the polyisoprenoid side chain with PHB, generating the first membrane-bound Q intermediate.</text>
</comment>
<keyword evidence="8 9" id="KW-0472">Membrane</keyword>
<dbReference type="RefSeq" id="XP_037215183.1">
    <property type="nucleotide sequence ID" value="XM_037368257.1"/>
</dbReference>